<protein>
    <submittedName>
        <fullName evidence="6">Dihydropyrimidinase</fullName>
    </submittedName>
</protein>
<evidence type="ECO:0000256" key="2">
    <source>
        <dbReference type="ARBA" id="ARBA00008829"/>
    </source>
</evidence>
<dbReference type="Pfam" id="PF01979">
    <property type="entry name" value="Amidohydro_1"/>
    <property type="match status" value="1"/>
</dbReference>
<dbReference type="SUPFAM" id="SSF51338">
    <property type="entry name" value="Composite domain of metallo-dependent hydrolases"/>
    <property type="match status" value="2"/>
</dbReference>
<feature type="domain" description="Amidohydrolase-related" evidence="5">
    <location>
        <begin position="52"/>
        <end position="443"/>
    </location>
</feature>
<dbReference type="NCBIfam" id="TIGR02033">
    <property type="entry name" value="D-hydantoinase"/>
    <property type="match status" value="1"/>
</dbReference>
<dbReference type="InterPro" id="IPR050378">
    <property type="entry name" value="Metallo-dep_Hydrolases_sf"/>
</dbReference>
<evidence type="ECO:0000259" key="5">
    <source>
        <dbReference type="Pfam" id="PF01979"/>
    </source>
</evidence>
<dbReference type="InterPro" id="IPR011059">
    <property type="entry name" value="Metal-dep_hydrolase_composite"/>
</dbReference>
<dbReference type="SUPFAM" id="SSF51556">
    <property type="entry name" value="Metallo-dependent hydrolases"/>
    <property type="match status" value="1"/>
</dbReference>
<dbReference type="InterPro" id="IPR011778">
    <property type="entry name" value="Hydantoinase/dihydroPyrase"/>
</dbReference>
<reference evidence="7" key="1">
    <citation type="journal article" date="2019" name="Int. J. Syst. Evol. Microbiol.">
        <title>The Global Catalogue of Microorganisms (GCM) 10K type strain sequencing project: providing services to taxonomists for standard genome sequencing and annotation.</title>
        <authorList>
            <consortium name="The Broad Institute Genomics Platform"/>
            <consortium name="The Broad Institute Genome Sequencing Center for Infectious Disease"/>
            <person name="Wu L."/>
            <person name="Ma J."/>
        </authorList>
    </citation>
    <scope>NUCLEOTIDE SEQUENCE [LARGE SCALE GENOMIC DNA]</scope>
    <source>
        <strain evidence="7">KCTC 23314</strain>
    </source>
</reference>
<dbReference type="EMBL" id="BMYK01000023">
    <property type="protein sequence ID" value="GHC96926.1"/>
    <property type="molecule type" value="Genomic_DNA"/>
</dbReference>
<keyword evidence="7" id="KW-1185">Reference proteome</keyword>
<evidence type="ECO:0000256" key="1">
    <source>
        <dbReference type="ARBA" id="ARBA00001947"/>
    </source>
</evidence>
<dbReference type="PANTHER" id="PTHR11647">
    <property type="entry name" value="HYDRANTOINASE/DIHYDROPYRIMIDINASE FAMILY MEMBER"/>
    <property type="match status" value="1"/>
</dbReference>
<sequence>MTAPFDLTIRGGRICNASGCTDGDIGIVDGRIAAIGPDLAPGREDVDARGRWVLPGGIDSHCHIEQLSGMGLMCADDFYSGTVSAAFGGTTTILSFAAQHRKDSIPQVLADYARRAAEKAVIDYGFHLILTRPDAEALSVHLPQAIRDGITSLKVYMTYDLLKLDDHALLDVMATAGREGAMVMVHAENHDMIRWIAQRLLDRGHTAPKFHGVAHDPLAEAEATYRAVQLSRLVDVPILIVHVAGAETVEVLRQARRLGAQVHAESCPQYLFLEASNIDLPGVEGAKFCCSPPPRDKASQEAVWAGLLDGTLGVYSSDHSPFRFDASGKLPRGESTTFKEMANGVPGIELRMPLLFSEGVMKGRMGIEQFVALTATNHAHMYGLAPRKGAIAVGADADIAIWNPARVVDVTAALLHDNVGYTPYEGMRLTGWPEDVFSRGRSVVRAGELRAARGSGQFLRRGPSRPLGAAPARSPGRGAFSALLGLDAPHAAAA</sequence>
<keyword evidence="3" id="KW-0479">Metal-binding</keyword>
<dbReference type="CDD" id="cd01314">
    <property type="entry name" value="D-HYD"/>
    <property type="match status" value="1"/>
</dbReference>
<comment type="similarity">
    <text evidence="2">Belongs to the metallo-dependent hydrolases superfamily. Hydantoinase/dihydropyrimidinase family.</text>
</comment>
<proteinExistence type="inferred from homology"/>
<dbReference type="InterPro" id="IPR006680">
    <property type="entry name" value="Amidohydro-rel"/>
</dbReference>
<dbReference type="Gene3D" id="2.30.40.10">
    <property type="entry name" value="Urease, subunit C, domain 1"/>
    <property type="match status" value="1"/>
</dbReference>
<dbReference type="PANTHER" id="PTHR11647:SF1">
    <property type="entry name" value="COLLAPSIN RESPONSE MEDIATOR PROTEIN"/>
    <property type="match status" value="1"/>
</dbReference>
<evidence type="ECO:0000313" key="7">
    <source>
        <dbReference type="Proteomes" id="UP000626210"/>
    </source>
</evidence>
<organism evidence="6 7">
    <name type="scientific">Pseudorhodoferax aquiterrae</name>
    <dbReference type="NCBI Taxonomy" id="747304"/>
    <lineage>
        <taxon>Bacteria</taxon>
        <taxon>Pseudomonadati</taxon>
        <taxon>Pseudomonadota</taxon>
        <taxon>Betaproteobacteria</taxon>
        <taxon>Burkholderiales</taxon>
        <taxon>Comamonadaceae</taxon>
    </lineage>
</organism>
<dbReference type="Proteomes" id="UP000626210">
    <property type="component" value="Unassembled WGS sequence"/>
</dbReference>
<accession>A0ABQ3G8M6</accession>
<comment type="cofactor">
    <cofactor evidence="1">
        <name>Zn(2+)</name>
        <dbReference type="ChEBI" id="CHEBI:29105"/>
    </cofactor>
</comment>
<gene>
    <name evidence="6" type="ORF">GCM10007320_51250</name>
</gene>
<keyword evidence="4" id="KW-0378">Hydrolase</keyword>
<evidence type="ECO:0000313" key="6">
    <source>
        <dbReference type="EMBL" id="GHC96926.1"/>
    </source>
</evidence>
<name>A0ABQ3G8M6_9BURK</name>
<evidence type="ECO:0000256" key="3">
    <source>
        <dbReference type="ARBA" id="ARBA00022723"/>
    </source>
</evidence>
<dbReference type="Gene3D" id="3.20.20.140">
    <property type="entry name" value="Metal-dependent hydrolases"/>
    <property type="match status" value="1"/>
</dbReference>
<dbReference type="InterPro" id="IPR032466">
    <property type="entry name" value="Metal_Hydrolase"/>
</dbReference>
<dbReference type="NCBIfam" id="NF009941">
    <property type="entry name" value="PRK13404.1"/>
    <property type="match status" value="1"/>
</dbReference>
<comment type="caution">
    <text evidence="6">The sequence shown here is derived from an EMBL/GenBank/DDBJ whole genome shotgun (WGS) entry which is preliminary data.</text>
</comment>
<evidence type="ECO:0000256" key="4">
    <source>
        <dbReference type="ARBA" id="ARBA00022801"/>
    </source>
</evidence>
<dbReference type="RefSeq" id="WP_189689713.1">
    <property type="nucleotide sequence ID" value="NZ_BMYK01000023.1"/>
</dbReference>